<sequence>MSDLDILEFLDGHELDDFQAPPATIAKNMDPTKGTVQQRVRILNAAGLIEKKDATGGYYCITGVGRRYLQGELLDEERDRLEQFDPSNV</sequence>
<dbReference type="Proteomes" id="UP000199114">
    <property type="component" value="Unassembled WGS sequence"/>
</dbReference>
<protein>
    <submittedName>
        <fullName evidence="1">Uncharacterized protein</fullName>
    </submittedName>
</protein>
<gene>
    <name evidence="1" type="ORF">SAMN04489841_1055</name>
</gene>
<dbReference type="Gene3D" id="1.10.10.10">
    <property type="entry name" value="Winged helix-like DNA-binding domain superfamily/Winged helix DNA-binding domain"/>
    <property type="match status" value="1"/>
</dbReference>
<dbReference type="InterPro" id="IPR036390">
    <property type="entry name" value="WH_DNA-bd_sf"/>
</dbReference>
<organism evidence="1 2">
    <name type="scientific">Natrinema salaciae</name>
    <dbReference type="NCBI Taxonomy" id="1186196"/>
    <lineage>
        <taxon>Archaea</taxon>
        <taxon>Methanobacteriati</taxon>
        <taxon>Methanobacteriota</taxon>
        <taxon>Stenosarchaea group</taxon>
        <taxon>Halobacteria</taxon>
        <taxon>Halobacteriales</taxon>
        <taxon>Natrialbaceae</taxon>
        <taxon>Natrinema</taxon>
    </lineage>
</organism>
<reference evidence="2" key="1">
    <citation type="submission" date="2016-10" db="EMBL/GenBank/DDBJ databases">
        <authorList>
            <person name="Varghese N."/>
            <person name="Submissions S."/>
        </authorList>
    </citation>
    <scope>NUCLEOTIDE SEQUENCE [LARGE SCALE GENOMIC DNA]</scope>
    <source>
        <strain evidence="2">DSM 25055</strain>
    </source>
</reference>
<dbReference type="InterPro" id="IPR036388">
    <property type="entry name" value="WH-like_DNA-bd_sf"/>
</dbReference>
<dbReference type="SUPFAM" id="SSF46785">
    <property type="entry name" value="Winged helix' DNA-binding domain"/>
    <property type="match status" value="1"/>
</dbReference>
<keyword evidence="2" id="KW-1185">Reference proteome</keyword>
<dbReference type="EMBL" id="FOFD01000001">
    <property type="protein sequence ID" value="SEQ00628.1"/>
    <property type="molecule type" value="Genomic_DNA"/>
</dbReference>
<evidence type="ECO:0000313" key="2">
    <source>
        <dbReference type="Proteomes" id="UP000199114"/>
    </source>
</evidence>
<accession>A0A1H9CJ38</accession>
<evidence type="ECO:0000313" key="1">
    <source>
        <dbReference type="EMBL" id="SEQ00628.1"/>
    </source>
</evidence>
<proteinExistence type="predicted"/>
<dbReference type="RefSeq" id="WP_090614343.1">
    <property type="nucleotide sequence ID" value="NZ_FOFD01000001.1"/>
</dbReference>
<dbReference type="OrthoDB" id="285635at2157"/>
<dbReference type="AlphaFoldDB" id="A0A1H9CJ38"/>
<name>A0A1H9CJ38_9EURY</name>